<feature type="domain" description="EF-hand" evidence="5">
    <location>
        <begin position="395"/>
        <end position="430"/>
    </location>
</feature>
<reference evidence="6 7" key="1">
    <citation type="submission" date="2016-11" db="EMBL/GenBank/DDBJ databases">
        <title>The macronuclear genome of Stentor coeruleus: a giant cell with tiny introns.</title>
        <authorList>
            <person name="Slabodnick M."/>
            <person name="Ruby J.G."/>
            <person name="Reiff S.B."/>
            <person name="Swart E.C."/>
            <person name="Gosai S."/>
            <person name="Prabakaran S."/>
            <person name="Witkowska E."/>
            <person name="Larue G.E."/>
            <person name="Fisher S."/>
            <person name="Freeman R.M."/>
            <person name="Gunawardena J."/>
            <person name="Chu W."/>
            <person name="Stover N.A."/>
            <person name="Gregory B.D."/>
            <person name="Nowacki M."/>
            <person name="Derisi J."/>
            <person name="Roy S.W."/>
            <person name="Marshall W.F."/>
            <person name="Sood P."/>
        </authorList>
    </citation>
    <scope>NUCLEOTIDE SEQUENCE [LARGE SCALE GENOMIC DNA]</scope>
    <source>
        <strain evidence="6">WM001</strain>
    </source>
</reference>
<protein>
    <recommendedName>
        <fullName evidence="5">EF-hand domain-containing protein</fullName>
    </recommendedName>
</protein>
<dbReference type="EMBL" id="MPUH01001771">
    <property type="protein sequence ID" value="OMJ66253.1"/>
    <property type="molecule type" value="Genomic_DNA"/>
</dbReference>
<evidence type="ECO:0000256" key="4">
    <source>
        <dbReference type="SAM" id="MobiDB-lite"/>
    </source>
</evidence>
<evidence type="ECO:0000313" key="7">
    <source>
        <dbReference type="Proteomes" id="UP000187209"/>
    </source>
</evidence>
<organism evidence="6 7">
    <name type="scientific">Stentor coeruleus</name>
    <dbReference type="NCBI Taxonomy" id="5963"/>
    <lineage>
        <taxon>Eukaryota</taxon>
        <taxon>Sar</taxon>
        <taxon>Alveolata</taxon>
        <taxon>Ciliophora</taxon>
        <taxon>Postciliodesmatophora</taxon>
        <taxon>Heterotrichea</taxon>
        <taxon>Heterotrichida</taxon>
        <taxon>Stentoridae</taxon>
        <taxon>Stentor</taxon>
    </lineage>
</organism>
<dbReference type="Pfam" id="PF13499">
    <property type="entry name" value="EF-hand_7"/>
    <property type="match status" value="1"/>
</dbReference>
<accession>A0A1R2ANZ1</accession>
<dbReference type="InterPro" id="IPR011992">
    <property type="entry name" value="EF-hand-dom_pair"/>
</dbReference>
<proteinExistence type="predicted"/>
<feature type="compositionally biased region" description="Basic and acidic residues" evidence="4">
    <location>
        <begin position="69"/>
        <end position="88"/>
    </location>
</feature>
<dbReference type="SUPFAM" id="SSF47473">
    <property type="entry name" value="EF-hand"/>
    <property type="match status" value="1"/>
</dbReference>
<dbReference type="Gene3D" id="1.10.238.10">
    <property type="entry name" value="EF-hand"/>
    <property type="match status" value="2"/>
</dbReference>
<dbReference type="SMART" id="SM00054">
    <property type="entry name" value="EFh"/>
    <property type="match status" value="3"/>
</dbReference>
<keyword evidence="7" id="KW-1185">Reference proteome</keyword>
<name>A0A1R2ANZ1_9CILI</name>
<evidence type="ECO:0000259" key="5">
    <source>
        <dbReference type="PROSITE" id="PS50222"/>
    </source>
</evidence>
<dbReference type="InterPro" id="IPR018247">
    <property type="entry name" value="EF_Hand_1_Ca_BS"/>
</dbReference>
<dbReference type="Proteomes" id="UP000187209">
    <property type="component" value="Unassembled WGS sequence"/>
</dbReference>
<dbReference type="PROSITE" id="PS50222">
    <property type="entry name" value="EF_HAND_2"/>
    <property type="match status" value="3"/>
</dbReference>
<dbReference type="AlphaFoldDB" id="A0A1R2ANZ1"/>
<dbReference type="InterPro" id="IPR051581">
    <property type="entry name" value="Ca-bind"/>
</dbReference>
<evidence type="ECO:0000313" key="6">
    <source>
        <dbReference type="EMBL" id="OMJ66253.1"/>
    </source>
</evidence>
<dbReference type="PANTHER" id="PTHR34524">
    <property type="entry name" value="CALCYPHOSIN"/>
    <property type="match status" value="1"/>
</dbReference>
<sequence length="583" mass="67307">MSYRKARVHMTGKSNADVRTISTSPLRARIPIQERSFVQTSTSFTKNQAEDPIDLSIQKYKTWNKKVKNTSEKEVPKPDPNRRLKEDPPDFANVKLKVELLRTQQEISPPMSSSLKNELKEFIKNESISLKSQFIKSDKTKSGILSFEEFKKVLDDINVPNSIIKNAQSLYNELGGDSNGINYKNIVDKITSSTLKLPQIETGEIQEKRIRLVDKRNAPLNQLENIYNKARKVRQFLKSTFKTPDALIAELKSTPTSDHISLEKLENFVISKLNDQKTIRVTKREMEGFLASYDYNKDQDTSISEVVKYVFMDDILAASHLHHKKRAIPPLRDNTKAESHDITRIKKLLLDIELKMFTQGPNQSLSVFRCFDKDADGYLTIEDIEQGLTISQVPHDNEDTIKLMKFLDENGNGFVTFSEFAKVIQPNILTVNREKFGESDEQHMNISQPSTEYHIYQQSRLPIWNPEPQNFQLKLNTRYSASPAYKNTFTNFAPSSDSAMFMDDKDRYSAKKFEPININHDDKNKLRKSAEARMLYLQKTREINESRIREIDEKEKNLDNLKIIKRASVKNEYEAKCKAGLMN</sequence>
<evidence type="ECO:0000256" key="2">
    <source>
        <dbReference type="ARBA" id="ARBA00022737"/>
    </source>
</evidence>
<dbReference type="PANTHER" id="PTHR34524:SF6">
    <property type="entry name" value="CALCYPHOSINE LIKE"/>
    <property type="match status" value="1"/>
</dbReference>
<dbReference type="PROSITE" id="PS00018">
    <property type="entry name" value="EF_HAND_1"/>
    <property type="match status" value="2"/>
</dbReference>
<dbReference type="InterPro" id="IPR002048">
    <property type="entry name" value="EF_hand_dom"/>
</dbReference>
<evidence type="ECO:0000256" key="3">
    <source>
        <dbReference type="ARBA" id="ARBA00022837"/>
    </source>
</evidence>
<evidence type="ECO:0000256" key="1">
    <source>
        <dbReference type="ARBA" id="ARBA00022723"/>
    </source>
</evidence>
<keyword evidence="1" id="KW-0479">Metal-binding</keyword>
<feature type="domain" description="EF-hand" evidence="5">
    <location>
        <begin position="359"/>
        <end position="394"/>
    </location>
</feature>
<keyword evidence="3" id="KW-0106">Calcium</keyword>
<feature type="region of interest" description="Disordered" evidence="4">
    <location>
        <begin position="68"/>
        <end position="88"/>
    </location>
</feature>
<comment type="caution">
    <text evidence="6">The sequence shown here is derived from an EMBL/GenBank/DDBJ whole genome shotgun (WGS) entry which is preliminary data.</text>
</comment>
<dbReference type="OrthoDB" id="26525at2759"/>
<feature type="domain" description="EF-hand" evidence="5">
    <location>
        <begin position="125"/>
        <end position="160"/>
    </location>
</feature>
<dbReference type="GO" id="GO:0005509">
    <property type="term" value="F:calcium ion binding"/>
    <property type="evidence" value="ECO:0007669"/>
    <property type="project" value="InterPro"/>
</dbReference>
<gene>
    <name evidence="6" type="ORF">SteCoe_36964</name>
</gene>
<keyword evidence="2" id="KW-0677">Repeat</keyword>
<dbReference type="CDD" id="cd00051">
    <property type="entry name" value="EFh"/>
    <property type="match status" value="1"/>
</dbReference>